<evidence type="ECO:0000313" key="7">
    <source>
        <dbReference type="Proteomes" id="UP001620514"/>
    </source>
</evidence>
<keyword evidence="4" id="KW-1133">Transmembrane helix</keyword>
<dbReference type="InterPro" id="IPR019894">
    <property type="entry name" value="Patatin-related_protein"/>
</dbReference>
<feature type="short sequence motif" description="GXSXG" evidence="2">
    <location>
        <begin position="61"/>
        <end position="65"/>
    </location>
</feature>
<name>A0ABW8MTG7_9BURK</name>
<sequence length="1098" mass="119899">MPDEQREELRLALVMNGGVSLAVWMGGVTNEIFRLVKGLDPVYTGLLDMTQTDARVDVISGTSAGGINGAALGIAMLYEGDFSELRQVWQEMGAFDDLLRPPLGENPGSLLRGDDYFLPQIKQAFTSLARNNLSPIRLPGDMPLDLRLTTTLLDGCPSYTVDDLGSPVGDMDYLACFHFTRDAKPDDFSKRDSMVEKLSRAARSTASFPFAFEPSGVGKNANLCNSQGDALASVSTRYVIDGGILDNKPFRGALQAIFQMPTQRGVRRVLAYVNPDPGDGSSTTHSATPDAPPELAPVLAASVLGIPQSQTISDQLQEIQDHNHSVRTRRNDVLKLVRSFNAATLLGLAENLFPLYRKHRIADTFETFVYSALPDIVRKNPSLAPALSAVGKNGREMMRLKFEAIEWKGWIPVHWSDDTQFTGCADAKIWEWGLSPVEFSASVLLNLLRLTQRLFGYVVKSGAMQLEEQTSVVAALKDLWAQAFKMVDLLADQRKREDREWDKKTRKLLIDMSGRVRRRAQKDPADPPTAAEEATKPLVNEQDFVTMFEFLDTPSRREQCGDKAYRIARLIRLACPVASEVITGLSAVDLNAADQADRSGVQALVEFLSPPLQAPADPLCATLYRMLQLEVIKYAFADRDQLSDDALIELVQISGNSSSPVGGKSAARDKLLGLQLGHFGAFYKKSWRANDWIYGRLDGSERLLKVLLNPERLRRVYSNPAQAVAAITSLALTSVASAALQEQLKTAWTTNHYTSRLNAELAFLGIPGSDMPDLLPVCSEVVTLRIHYEILLGELRNLCECIIYDQELGADSTGEGAACLRQLTNGKQLADPTPALAQDALRNGLIGGERLLDEAGSDMFTRTLAHTVATTQAALSSKNAKLGPLSMLFASVRVPVLGFYFVARGLTHQSRTSAALNGGILATGVVLVLTQLFMTHANPPDDASYPHLVVVTGWTLFAYGIFFSVLRAPRTVGAAILILTIATASSFHLPGVSILTVLTILFILSIWSVLLQDLIGVGAIIVAGLWGSEQIEAALCNLRSAIHLPGNACSAPFHPGHPVFVLSLVVAATLSLATWQAAPMWRKFEDFVAQRFKKRRLP</sequence>
<comment type="caution">
    <text evidence="2">Lacks conserved residue(s) required for the propagation of feature annotation.</text>
</comment>
<dbReference type="Pfam" id="PF11856">
    <property type="entry name" value="DUF3376"/>
    <property type="match status" value="1"/>
</dbReference>
<comment type="caution">
    <text evidence="6">The sequence shown here is derived from an EMBL/GenBank/DDBJ whole genome shotgun (WGS) entry which is preliminary data.</text>
</comment>
<dbReference type="InterPro" id="IPR002641">
    <property type="entry name" value="PNPLA_dom"/>
</dbReference>
<dbReference type="InterPro" id="IPR024282">
    <property type="entry name" value="DUF3376"/>
</dbReference>
<dbReference type="NCBIfam" id="TIGR03607">
    <property type="entry name" value="patatin-like protein"/>
    <property type="match status" value="1"/>
</dbReference>
<feature type="short sequence motif" description="DGA/G" evidence="2">
    <location>
        <begin position="241"/>
        <end position="243"/>
    </location>
</feature>
<evidence type="ECO:0000256" key="4">
    <source>
        <dbReference type="SAM" id="Phobius"/>
    </source>
</evidence>
<dbReference type="SUPFAM" id="SSF52151">
    <property type="entry name" value="FabD/lysophospholipase-like"/>
    <property type="match status" value="1"/>
</dbReference>
<evidence type="ECO:0000256" key="3">
    <source>
        <dbReference type="SAM" id="MobiDB-lite"/>
    </source>
</evidence>
<gene>
    <name evidence="6" type="ORF">ABH943_007010</name>
</gene>
<evidence type="ECO:0000256" key="1">
    <source>
        <dbReference type="ARBA" id="ARBA00023098"/>
    </source>
</evidence>
<evidence type="ECO:0000313" key="6">
    <source>
        <dbReference type="EMBL" id="MFK4446978.1"/>
    </source>
</evidence>
<feature type="transmembrane region" description="Helical" evidence="4">
    <location>
        <begin position="914"/>
        <end position="933"/>
    </location>
</feature>
<feature type="domain" description="PNPLA" evidence="5">
    <location>
        <begin position="13"/>
        <end position="254"/>
    </location>
</feature>
<dbReference type="Pfam" id="PF01734">
    <property type="entry name" value="Patatin"/>
    <property type="match status" value="1"/>
</dbReference>
<proteinExistence type="predicted"/>
<feature type="transmembrane region" description="Helical" evidence="4">
    <location>
        <begin position="945"/>
        <end position="966"/>
    </location>
</feature>
<evidence type="ECO:0000256" key="2">
    <source>
        <dbReference type="PROSITE-ProRule" id="PRU01161"/>
    </source>
</evidence>
<protein>
    <submittedName>
        <fullName evidence="6">Patatin-related protein</fullName>
    </submittedName>
</protein>
<feature type="transmembrane region" description="Helical" evidence="4">
    <location>
        <begin position="1059"/>
        <end position="1078"/>
    </location>
</feature>
<dbReference type="EMBL" id="JBIYDN010000030">
    <property type="protein sequence ID" value="MFK4446978.1"/>
    <property type="molecule type" value="Genomic_DNA"/>
</dbReference>
<dbReference type="RefSeq" id="WP_404612247.1">
    <property type="nucleotide sequence ID" value="NZ_JBIYDN010000030.1"/>
</dbReference>
<dbReference type="Proteomes" id="UP001620514">
    <property type="component" value="Unassembled WGS sequence"/>
</dbReference>
<keyword evidence="4" id="KW-0812">Transmembrane</keyword>
<keyword evidence="1 2" id="KW-0443">Lipid metabolism</keyword>
<keyword evidence="2" id="KW-0442">Lipid degradation</keyword>
<keyword evidence="7" id="KW-1185">Reference proteome</keyword>
<dbReference type="Gene3D" id="3.40.1090.10">
    <property type="entry name" value="Cytosolic phospholipase A2 catalytic domain"/>
    <property type="match status" value="2"/>
</dbReference>
<keyword evidence="4" id="KW-0472">Membrane</keyword>
<dbReference type="PROSITE" id="PS51635">
    <property type="entry name" value="PNPLA"/>
    <property type="match status" value="1"/>
</dbReference>
<evidence type="ECO:0000259" key="5">
    <source>
        <dbReference type="PROSITE" id="PS51635"/>
    </source>
</evidence>
<feature type="active site" description="Nucleophile" evidence="2">
    <location>
        <position position="63"/>
    </location>
</feature>
<reference evidence="6 7" key="1">
    <citation type="submission" date="2024-11" db="EMBL/GenBank/DDBJ databases">
        <title>Using genomics to understand microbial adaptation to soil warming.</title>
        <authorList>
            <person name="Deangelis K.M. PhD."/>
        </authorList>
    </citation>
    <scope>NUCLEOTIDE SEQUENCE [LARGE SCALE GENOMIC DNA]</scope>
    <source>
        <strain evidence="6 7">GAS97</strain>
    </source>
</reference>
<keyword evidence="2" id="KW-0378">Hydrolase</keyword>
<dbReference type="InterPro" id="IPR016035">
    <property type="entry name" value="Acyl_Trfase/lysoPLipase"/>
</dbReference>
<feature type="active site" description="Proton acceptor" evidence="2">
    <location>
        <position position="241"/>
    </location>
</feature>
<accession>A0ABW8MTG7</accession>
<feature type="transmembrane region" description="Helical" evidence="4">
    <location>
        <begin position="987"/>
        <end position="1010"/>
    </location>
</feature>
<feature type="transmembrane region" description="Helical" evidence="4">
    <location>
        <begin position="882"/>
        <end position="902"/>
    </location>
</feature>
<organism evidence="6 7">
    <name type="scientific">Caballeronia udeis</name>
    <dbReference type="NCBI Taxonomy" id="1232866"/>
    <lineage>
        <taxon>Bacteria</taxon>
        <taxon>Pseudomonadati</taxon>
        <taxon>Pseudomonadota</taxon>
        <taxon>Betaproteobacteria</taxon>
        <taxon>Burkholderiales</taxon>
        <taxon>Burkholderiaceae</taxon>
        <taxon>Caballeronia</taxon>
    </lineage>
</organism>
<feature type="region of interest" description="Disordered" evidence="3">
    <location>
        <begin position="516"/>
        <end position="535"/>
    </location>
</feature>